<dbReference type="GO" id="GO:0016020">
    <property type="term" value="C:membrane"/>
    <property type="evidence" value="ECO:0007669"/>
    <property type="project" value="UniProtKB-SubCell"/>
</dbReference>
<keyword evidence="6" id="KW-0675">Receptor</keyword>
<dbReference type="PANTHER" id="PTHR24240">
    <property type="entry name" value="OPSIN"/>
    <property type="match status" value="1"/>
</dbReference>
<evidence type="ECO:0000256" key="4">
    <source>
        <dbReference type="ARBA" id="ARBA00023040"/>
    </source>
</evidence>
<feature type="non-terminal residue" evidence="10">
    <location>
        <position position="1"/>
    </location>
</feature>
<evidence type="ECO:0000256" key="8">
    <source>
        <dbReference type="SAM" id="Phobius"/>
    </source>
</evidence>
<reference evidence="10" key="1">
    <citation type="submission" date="2014-08" db="EMBL/GenBank/DDBJ databases">
        <title>High opsin diversity in a non-visual infaunal brittle star.</title>
        <authorList>
            <person name="Delroisse J."/>
            <person name="Ullrich-Luter E."/>
            <person name="Ortega-Martinez O."/>
            <person name="Dupont S."/>
            <person name="Arnone M.-I."/>
            <person name="Mallefet J."/>
            <person name="Flammang P."/>
        </authorList>
    </citation>
    <scope>NUCLEOTIDE SEQUENCE</scope>
</reference>
<name>A0A0A7KXA6_9ECHI</name>
<keyword evidence="2 8" id="KW-0812">Transmembrane</keyword>
<accession>A0A0A7KXA6</accession>
<feature type="transmembrane region" description="Helical" evidence="8">
    <location>
        <begin position="31"/>
        <end position="57"/>
    </location>
</feature>
<dbReference type="SUPFAM" id="SSF81321">
    <property type="entry name" value="Family A G protein-coupled receptor-like"/>
    <property type="match status" value="1"/>
</dbReference>
<dbReference type="AlphaFoldDB" id="A0A0A7KXA6"/>
<proteinExistence type="predicted"/>
<keyword evidence="3 8" id="KW-1133">Transmembrane helix</keyword>
<dbReference type="GO" id="GO:0004930">
    <property type="term" value="F:G protein-coupled receptor activity"/>
    <property type="evidence" value="ECO:0007669"/>
    <property type="project" value="UniProtKB-KW"/>
</dbReference>
<dbReference type="InterPro" id="IPR027430">
    <property type="entry name" value="Retinal_BS"/>
</dbReference>
<keyword evidence="5 8" id="KW-0472">Membrane</keyword>
<protein>
    <submittedName>
        <fullName evidence="10">Opsin 8.1</fullName>
    </submittedName>
</protein>
<evidence type="ECO:0000259" key="9">
    <source>
        <dbReference type="PROSITE" id="PS50262"/>
    </source>
</evidence>
<dbReference type="PROSITE" id="PS00238">
    <property type="entry name" value="OPSIN"/>
    <property type="match status" value="1"/>
</dbReference>
<evidence type="ECO:0000256" key="3">
    <source>
        <dbReference type="ARBA" id="ARBA00022989"/>
    </source>
</evidence>
<dbReference type="InterPro" id="IPR050125">
    <property type="entry name" value="GPCR_opsins"/>
</dbReference>
<evidence type="ECO:0000313" key="10">
    <source>
        <dbReference type="EMBL" id="AIZ50554.1"/>
    </source>
</evidence>
<sequence length="110" mass="12344">SSFAMTICFIILWMPYAVVTLWNAFHGDNSVPLWATAIPVVIAKSSSLFNPTIYLIYNKSFRKDTNEIIQCCGCRCCCVAVNENPNNWRRVANCRELDVYGEPGIGSTTQ</sequence>
<dbReference type="EMBL" id="KM276774">
    <property type="protein sequence ID" value="AIZ50554.1"/>
    <property type="molecule type" value="Genomic_DNA"/>
</dbReference>
<evidence type="ECO:0000256" key="2">
    <source>
        <dbReference type="ARBA" id="ARBA00022692"/>
    </source>
</evidence>
<dbReference type="Gene3D" id="1.20.1070.10">
    <property type="entry name" value="Rhodopsin 7-helix transmembrane proteins"/>
    <property type="match status" value="1"/>
</dbReference>
<keyword evidence="4" id="KW-0297">G-protein coupled receptor</keyword>
<feature type="transmembrane region" description="Helical" evidence="8">
    <location>
        <begin position="7"/>
        <end position="25"/>
    </location>
</feature>
<evidence type="ECO:0000256" key="7">
    <source>
        <dbReference type="ARBA" id="ARBA00023224"/>
    </source>
</evidence>
<dbReference type="PROSITE" id="PS50262">
    <property type="entry name" value="G_PROTEIN_RECEP_F1_2"/>
    <property type="match status" value="1"/>
</dbReference>
<feature type="non-terminal residue" evidence="10">
    <location>
        <position position="110"/>
    </location>
</feature>
<keyword evidence="7" id="KW-0807">Transducer</keyword>
<organism evidence="10">
    <name type="scientific">Amphiura filiformis</name>
    <dbReference type="NCBI Taxonomy" id="82378"/>
    <lineage>
        <taxon>Eukaryota</taxon>
        <taxon>Metazoa</taxon>
        <taxon>Echinodermata</taxon>
        <taxon>Eleutherozoa</taxon>
        <taxon>Asterozoa</taxon>
        <taxon>Ophiuroidea</taxon>
        <taxon>Myophiuroidea</taxon>
        <taxon>Metophiurida</taxon>
        <taxon>Ophintegrida</taxon>
        <taxon>Amphilepidida</taxon>
        <taxon>Ophiurina</taxon>
        <taxon>Gnathophiurina</taxon>
        <taxon>Amphiuroidea</taxon>
        <taxon>Amphiuridae</taxon>
        <taxon>Amphiura</taxon>
    </lineage>
</organism>
<evidence type="ECO:0000256" key="1">
    <source>
        <dbReference type="ARBA" id="ARBA00004141"/>
    </source>
</evidence>
<evidence type="ECO:0000256" key="6">
    <source>
        <dbReference type="ARBA" id="ARBA00023170"/>
    </source>
</evidence>
<comment type="subcellular location">
    <subcellularLocation>
        <location evidence="1">Membrane</location>
        <topology evidence="1">Multi-pass membrane protein</topology>
    </subcellularLocation>
</comment>
<dbReference type="InterPro" id="IPR017452">
    <property type="entry name" value="GPCR_Rhodpsn_7TM"/>
</dbReference>
<feature type="domain" description="G-protein coupled receptors family 1 profile" evidence="9">
    <location>
        <begin position="1"/>
        <end position="54"/>
    </location>
</feature>
<evidence type="ECO:0000256" key="5">
    <source>
        <dbReference type="ARBA" id="ARBA00023136"/>
    </source>
</evidence>